<evidence type="ECO:0000313" key="2">
    <source>
        <dbReference type="Proteomes" id="UP000054903"/>
    </source>
</evidence>
<sequence length="89" mass="10094">MSDKEMRAEYDAQHNEWPGLDWFTWQLAWHAARPSAAPAIPEGFALVPIRPNQDMCYAGQIKAREWPKFPLRIAPIYQAMLAAAPKAGE</sequence>
<gene>
    <name evidence="1" type="ORF">AWB77_06722</name>
</gene>
<keyword evidence="2" id="KW-1185">Reference proteome</keyword>
<dbReference type="RefSeq" id="WP_061138681.1">
    <property type="nucleotide sequence ID" value="NZ_FCNX02000029.1"/>
</dbReference>
<proteinExistence type="predicted"/>
<evidence type="ECO:0000313" key="1">
    <source>
        <dbReference type="EMBL" id="SAL03154.1"/>
    </source>
</evidence>
<name>A0A158E8P0_9BURK</name>
<dbReference type="AlphaFoldDB" id="A0A158E8P0"/>
<dbReference type="Proteomes" id="UP000054903">
    <property type="component" value="Unassembled WGS sequence"/>
</dbReference>
<protein>
    <submittedName>
        <fullName evidence="1">Uncharacterized protein</fullName>
    </submittedName>
</protein>
<dbReference type="STRING" id="1777138.AWB77_06722"/>
<dbReference type="EMBL" id="FCNX02000029">
    <property type="protein sequence ID" value="SAL03154.1"/>
    <property type="molecule type" value="Genomic_DNA"/>
</dbReference>
<accession>A0A158E8P0</accession>
<reference evidence="1" key="1">
    <citation type="submission" date="2016-01" db="EMBL/GenBank/DDBJ databases">
        <authorList>
            <person name="Peeters C."/>
        </authorList>
    </citation>
    <scope>NUCLEOTIDE SEQUENCE</scope>
    <source>
        <strain evidence="1">LMG 29320</strain>
    </source>
</reference>
<organism evidence="1 2">
    <name type="scientific">Caballeronia fortuita</name>
    <dbReference type="NCBI Taxonomy" id="1777138"/>
    <lineage>
        <taxon>Bacteria</taxon>
        <taxon>Pseudomonadati</taxon>
        <taxon>Pseudomonadota</taxon>
        <taxon>Betaproteobacteria</taxon>
        <taxon>Burkholderiales</taxon>
        <taxon>Burkholderiaceae</taxon>
        <taxon>Caballeronia</taxon>
    </lineage>
</organism>
<comment type="caution">
    <text evidence="1">The sequence shown here is derived from an EMBL/GenBank/DDBJ whole genome shotgun (WGS) entry which is preliminary data.</text>
</comment>